<keyword evidence="12" id="KW-1185">Reference proteome</keyword>
<dbReference type="PROSITE" id="PS00599">
    <property type="entry name" value="AA_TRANSFER_CLASS_2"/>
    <property type="match status" value="1"/>
</dbReference>
<dbReference type="EC" id="2.6.1.9" evidence="9"/>
<name>A0ABM9I5I8_9GAMM</name>
<dbReference type="CDD" id="cd00609">
    <property type="entry name" value="AAT_like"/>
    <property type="match status" value="1"/>
</dbReference>
<evidence type="ECO:0000256" key="7">
    <source>
        <dbReference type="ARBA" id="ARBA00022898"/>
    </source>
</evidence>
<evidence type="ECO:0000256" key="5">
    <source>
        <dbReference type="ARBA" id="ARBA00022576"/>
    </source>
</evidence>
<comment type="pathway">
    <text evidence="2 9">Amino-acid biosynthesis; L-histidine biosynthesis; L-histidine from 5-phospho-alpha-D-ribose 1-diphosphate: step 7/9.</text>
</comment>
<keyword evidence="5 9" id="KW-0032">Aminotransferase</keyword>
<organism evidence="11 12">
    <name type="scientific">Methylocaldum szegediense</name>
    <dbReference type="NCBI Taxonomy" id="73780"/>
    <lineage>
        <taxon>Bacteria</taxon>
        <taxon>Pseudomonadati</taxon>
        <taxon>Pseudomonadota</taxon>
        <taxon>Gammaproteobacteria</taxon>
        <taxon>Methylococcales</taxon>
        <taxon>Methylococcaceae</taxon>
        <taxon>Methylocaldum</taxon>
    </lineage>
</organism>
<evidence type="ECO:0000313" key="12">
    <source>
        <dbReference type="Proteomes" id="UP001162030"/>
    </source>
</evidence>
<evidence type="ECO:0000256" key="8">
    <source>
        <dbReference type="ARBA" id="ARBA00047481"/>
    </source>
</evidence>
<dbReference type="InterPro" id="IPR015422">
    <property type="entry name" value="PyrdxlP-dep_Trfase_small"/>
</dbReference>
<dbReference type="Pfam" id="PF00155">
    <property type="entry name" value="Aminotran_1_2"/>
    <property type="match status" value="1"/>
</dbReference>
<dbReference type="Gene3D" id="3.90.1150.10">
    <property type="entry name" value="Aspartate Aminotransferase, domain 1"/>
    <property type="match status" value="1"/>
</dbReference>
<gene>
    <name evidence="9 11" type="primary">hisC</name>
    <name evidence="11" type="ORF">MSZNOR_3537</name>
</gene>
<dbReference type="PANTHER" id="PTHR43643">
    <property type="entry name" value="HISTIDINOL-PHOSPHATE AMINOTRANSFERASE 2"/>
    <property type="match status" value="1"/>
</dbReference>
<evidence type="ECO:0000256" key="6">
    <source>
        <dbReference type="ARBA" id="ARBA00022679"/>
    </source>
</evidence>
<comment type="catalytic activity">
    <reaction evidence="8 9">
        <text>L-histidinol phosphate + 2-oxoglutarate = 3-(imidazol-4-yl)-2-oxopropyl phosphate + L-glutamate</text>
        <dbReference type="Rhea" id="RHEA:23744"/>
        <dbReference type="ChEBI" id="CHEBI:16810"/>
        <dbReference type="ChEBI" id="CHEBI:29985"/>
        <dbReference type="ChEBI" id="CHEBI:57766"/>
        <dbReference type="ChEBI" id="CHEBI:57980"/>
        <dbReference type="EC" id="2.6.1.9"/>
    </reaction>
</comment>
<dbReference type="InterPro" id="IPR015421">
    <property type="entry name" value="PyrdxlP-dep_Trfase_major"/>
</dbReference>
<accession>A0ABM9I5I8</accession>
<evidence type="ECO:0000256" key="2">
    <source>
        <dbReference type="ARBA" id="ARBA00005011"/>
    </source>
</evidence>
<dbReference type="PANTHER" id="PTHR43643:SF3">
    <property type="entry name" value="HISTIDINOL-PHOSPHATE AMINOTRANSFERASE"/>
    <property type="match status" value="1"/>
</dbReference>
<keyword evidence="7 9" id="KW-0663">Pyridoxal phosphate</keyword>
<evidence type="ECO:0000256" key="1">
    <source>
        <dbReference type="ARBA" id="ARBA00001933"/>
    </source>
</evidence>
<evidence type="ECO:0000256" key="9">
    <source>
        <dbReference type="HAMAP-Rule" id="MF_01023"/>
    </source>
</evidence>
<keyword evidence="6 9" id="KW-0808">Transferase</keyword>
<feature type="domain" description="Aminotransferase class I/classII large" evidence="10">
    <location>
        <begin position="44"/>
        <end position="375"/>
    </location>
</feature>
<dbReference type="EMBL" id="OX458333">
    <property type="protein sequence ID" value="CAI8905864.1"/>
    <property type="molecule type" value="Genomic_DNA"/>
</dbReference>
<keyword evidence="9" id="KW-0028">Amino-acid biosynthesis</keyword>
<dbReference type="InterPro" id="IPR004839">
    <property type="entry name" value="Aminotransferase_I/II_large"/>
</dbReference>
<dbReference type="InterPro" id="IPR005861">
    <property type="entry name" value="HisP_aminotrans"/>
</dbReference>
<comment type="subunit">
    <text evidence="4 9">Homodimer.</text>
</comment>
<sequence length="381" mass="41203">MLDPGTRLASMKVEHLAAPGVRALTPYLPGKPISELERELGLSTIVKLASNENPRGPSPKALEAARRALSESHLYPDGGGFELKAALSAKLNVRPEQITLGNGSNDVLELVARVFLSAESKAIYSEYAFAIYPIVTQAVGAKAAVAPAHDGSRGPRYGHDLQAMAQRVDETTRLVFIANPNNPTGTYLTKSELRGFLDHLPKDVVAVVDEAYFEYVDAPDYPDCIAWLPDFPNLIVTRTFSKAYGLAGLRVGYAVSSPSIADLLNRVRQPFNVNSAALEAAKAALEDEEHLIHSVNLNRAGLVQLCEAFAARELSFIPSVGNFVTVDVAKPATPVYDALLRQGVIVRPVGNYGLPNHLRVTVGTEEENRIFLDALDRVLAL</sequence>
<evidence type="ECO:0000313" key="11">
    <source>
        <dbReference type="EMBL" id="CAI8905864.1"/>
    </source>
</evidence>
<dbReference type="Proteomes" id="UP001162030">
    <property type="component" value="Chromosome"/>
</dbReference>
<dbReference type="Gene3D" id="3.40.640.10">
    <property type="entry name" value="Type I PLP-dependent aspartate aminotransferase-like (Major domain)"/>
    <property type="match status" value="1"/>
</dbReference>
<evidence type="ECO:0000259" key="10">
    <source>
        <dbReference type="Pfam" id="PF00155"/>
    </source>
</evidence>
<keyword evidence="9" id="KW-0368">Histidine biosynthesis</keyword>
<proteinExistence type="inferred from homology"/>
<evidence type="ECO:0000256" key="4">
    <source>
        <dbReference type="ARBA" id="ARBA00011738"/>
    </source>
</evidence>
<evidence type="ECO:0000256" key="3">
    <source>
        <dbReference type="ARBA" id="ARBA00007970"/>
    </source>
</evidence>
<reference evidence="11 12" key="1">
    <citation type="submission" date="2023-03" db="EMBL/GenBank/DDBJ databases">
        <authorList>
            <person name="Pearce D."/>
        </authorList>
    </citation>
    <scope>NUCLEOTIDE SEQUENCE [LARGE SCALE GENOMIC DNA]</scope>
    <source>
        <strain evidence="11">Msz</strain>
    </source>
</reference>
<feature type="modified residue" description="N6-(pyridoxal phosphate)lysine" evidence="9">
    <location>
        <position position="242"/>
    </location>
</feature>
<dbReference type="InterPro" id="IPR015424">
    <property type="entry name" value="PyrdxlP-dep_Trfase"/>
</dbReference>
<dbReference type="GO" id="GO:0004400">
    <property type="term" value="F:histidinol-phosphate transaminase activity"/>
    <property type="evidence" value="ECO:0007669"/>
    <property type="project" value="UniProtKB-EC"/>
</dbReference>
<dbReference type="SUPFAM" id="SSF53383">
    <property type="entry name" value="PLP-dependent transferases"/>
    <property type="match status" value="1"/>
</dbReference>
<dbReference type="HAMAP" id="MF_01023">
    <property type="entry name" value="HisC_aminotrans_2"/>
    <property type="match status" value="1"/>
</dbReference>
<dbReference type="InterPro" id="IPR001917">
    <property type="entry name" value="Aminotrans_II_pyridoxalP_BS"/>
</dbReference>
<dbReference type="NCBIfam" id="TIGR01141">
    <property type="entry name" value="hisC"/>
    <property type="match status" value="1"/>
</dbReference>
<comment type="cofactor">
    <cofactor evidence="1 9">
        <name>pyridoxal 5'-phosphate</name>
        <dbReference type="ChEBI" id="CHEBI:597326"/>
    </cofactor>
</comment>
<protein>
    <recommendedName>
        <fullName evidence="9">Histidinol-phosphate aminotransferase</fullName>
        <ecNumber evidence="9">2.6.1.9</ecNumber>
    </recommendedName>
    <alternativeName>
        <fullName evidence="9">Imidazole acetol-phosphate transaminase</fullName>
    </alternativeName>
</protein>
<dbReference type="InterPro" id="IPR050106">
    <property type="entry name" value="HistidinolP_aminotransfase"/>
</dbReference>
<comment type="similarity">
    <text evidence="3 9">Belongs to the class-II pyridoxal-phosphate-dependent aminotransferase family. Histidinol-phosphate aminotransferase subfamily.</text>
</comment>